<organism evidence="1">
    <name type="scientific">viral metagenome</name>
    <dbReference type="NCBI Taxonomy" id="1070528"/>
    <lineage>
        <taxon>unclassified sequences</taxon>
        <taxon>metagenomes</taxon>
        <taxon>organismal metagenomes</taxon>
    </lineage>
</organism>
<dbReference type="AlphaFoldDB" id="A0A6C0CA29"/>
<reference evidence="1" key="1">
    <citation type="journal article" date="2020" name="Nature">
        <title>Giant virus diversity and host interactions through global metagenomics.</title>
        <authorList>
            <person name="Schulz F."/>
            <person name="Roux S."/>
            <person name="Paez-Espino D."/>
            <person name="Jungbluth S."/>
            <person name="Walsh D.A."/>
            <person name="Denef V.J."/>
            <person name="McMahon K.D."/>
            <person name="Konstantinidis K.T."/>
            <person name="Eloe-Fadrosh E.A."/>
            <person name="Kyrpides N.C."/>
            <person name="Woyke T."/>
        </authorList>
    </citation>
    <scope>NUCLEOTIDE SEQUENCE</scope>
    <source>
        <strain evidence="1">GVMAG-M-3300020192-26</strain>
    </source>
</reference>
<evidence type="ECO:0000313" key="1">
    <source>
        <dbReference type="EMBL" id="QHT01183.1"/>
    </source>
</evidence>
<proteinExistence type="predicted"/>
<protein>
    <submittedName>
        <fullName evidence="1">Uncharacterized protein</fullName>
    </submittedName>
</protein>
<sequence length="207" mass="23772">MVKLLAAGDYDARFSLCGIIVKAIYMMINDFAGDLDKKIFRLLIGQARYSILWDKLLRDVMRRGINSDEFFSLEDIMIHINCEVLSFMISISDSDLFDRMQKIYEPGKFYHMPTNSRVIQLCSQNGNLNVIKKVLQQGSFIAEDNIAFKIAYLSVRYNVMGFYLTLPVVNPHATNMMILMRCGILHKKIIVIIFALVIDGVIERLLC</sequence>
<dbReference type="EMBL" id="MN739365">
    <property type="protein sequence ID" value="QHT01183.1"/>
    <property type="molecule type" value="Genomic_DNA"/>
</dbReference>
<name>A0A6C0CA29_9ZZZZ</name>
<accession>A0A6C0CA29</accession>